<dbReference type="InterPro" id="IPR005471">
    <property type="entry name" value="Tscrpt_reg_IclR_N"/>
</dbReference>
<dbReference type="InterPro" id="IPR014757">
    <property type="entry name" value="Tscrpt_reg_IclR_C"/>
</dbReference>
<dbReference type="SMART" id="SM00346">
    <property type="entry name" value="HTH_ICLR"/>
    <property type="match status" value="1"/>
</dbReference>
<evidence type="ECO:0000259" key="5">
    <source>
        <dbReference type="PROSITE" id="PS51078"/>
    </source>
</evidence>
<keyword evidence="3" id="KW-0804">Transcription</keyword>
<organism evidence="6 7">
    <name type="scientific">Kibdelosporangium philippinense</name>
    <dbReference type="NCBI Taxonomy" id="211113"/>
    <lineage>
        <taxon>Bacteria</taxon>
        <taxon>Bacillati</taxon>
        <taxon>Actinomycetota</taxon>
        <taxon>Actinomycetes</taxon>
        <taxon>Pseudonocardiales</taxon>
        <taxon>Pseudonocardiaceae</taxon>
        <taxon>Kibdelosporangium</taxon>
    </lineage>
</organism>
<feature type="domain" description="HTH iclR-type" evidence="4">
    <location>
        <begin position="9"/>
        <end position="69"/>
    </location>
</feature>
<dbReference type="Proteomes" id="UP001521150">
    <property type="component" value="Unassembled WGS sequence"/>
</dbReference>
<dbReference type="PANTHER" id="PTHR30136:SF24">
    <property type="entry name" value="HTH-TYPE TRANSCRIPTIONAL REPRESSOR ALLR"/>
    <property type="match status" value="1"/>
</dbReference>
<reference evidence="6 7" key="1">
    <citation type="submission" date="2021-12" db="EMBL/GenBank/DDBJ databases">
        <title>Genome sequence of Kibdelosporangium philippinense ATCC 49844.</title>
        <authorList>
            <person name="Fedorov E.A."/>
            <person name="Omeragic M."/>
            <person name="Shalygina K.F."/>
            <person name="Maclea K.S."/>
        </authorList>
    </citation>
    <scope>NUCLEOTIDE SEQUENCE [LARGE SCALE GENOMIC DNA]</scope>
    <source>
        <strain evidence="6 7">ATCC 49844</strain>
    </source>
</reference>
<dbReference type="PROSITE" id="PS51077">
    <property type="entry name" value="HTH_ICLR"/>
    <property type="match status" value="1"/>
</dbReference>
<keyword evidence="2" id="KW-0238">DNA-binding</keyword>
<comment type="caution">
    <text evidence="6">The sequence shown here is derived from an EMBL/GenBank/DDBJ whole genome shotgun (WGS) entry which is preliminary data.</text>
</comment>
<dbReference type="Gene3D" id="3.30.450.40">
    <property type="match status" value="1"/>
</dbReference>
<protein>
    <submittedName>
        <fullName evidence="6">IclR family transcriptional regulator</fullName>
    </submittedName>
</protein>
<dbReference type="InterPro" id="IPR050707">
    <property type="entry name" value="HTH_MetabolicPath_Reg"/>
</dbReference>
<feature type="domain" description="IclR-ED" evidence="5">
    <location>
        <begin position="69"/>
        <end position="245"/>
    </location>
</feature>
<dbReference type="SUPFAM" id="SSF46785">
    <property type="entry name" value="Winged helix' DNA-binding domain"/>
    <property type="match status" value="1"/>
</dbReference>
<sequence length="247" mass="26584">MQNKPPYPVNSVDHALHLATLLQQEGPLRVRDAAGRIGVSPSTAHRLLAMLVYRGFAEQRPDRRYQAGDILRPAAPSLAPVALLRQVALPHMQELVDRVQESVNLMVVAATEARFVASVECTQVLRVGSRVGRTLPAHLSSGGKAILAALPVDQITTLYSGSDDVGLPRLQRELSLVRKRGFAINDQRTEAGLTAIGVVVRDFARAPVAAVAIAMPTVRFHRDRVPSLVSALGATVAAVEQDLQLHG</sequence>
<dbReference type="Gene3D" id="1.10.10.10">
    <property type="entry name" value="Winged helix-like DNA-binding domain superfamily/Winged helix DNA-binding domain"/>
    <property type="match status" value="1"/>
</dbReference>
<evidence type="ECO:0000256" key="1">
    <source>
        <dbReference type="ARBA" id="ARBA00023015"/>
    </source>
</evidence>
<dbReference type="Pfam" id="PF01614">
    <property type="entry name" value="IclR_C"/>
    <property type="match status" value="1"/>
</dbReference>
<evidence type="ECO:0000256" key="3">
    <source>
        <dbReference type="ARBA" id="ARBA00023163"/>
    </source>
</evidence>
<keyword evidence="1" id="KW-0805">Transcription regulation</keyword>
<evidence type="ECO:0000259" key="4">
    <source>
        <dbReference type="PROSITE" id="PS51077"/>
    </source>
</evidence>
<dbReference type="SUPFAM" id="SSF55781">
    <property type="entry name" value="GAF domain-like"/>
    <property type="match status" value="1"/>
</dbReference>
<dbReference type="EMBL" id="JAJVCN010000001">
    <property type="protein sequence ID" value="MCE7004254.1"/>
    <property type="molecule type" value="Genomic_DNA"/>
</dbReference>
<dbReference type="InterPro" id="IPR036388">
    <property type="entry name" value="WH-like_DNA-bd_sf"/>
</dbReference>
<dbReference type="RefSeq" id="WP_233725784.1">
    <property type="nucleotide sequence ID" value="NZ_JAJVCN010000001.1"/>
</dbReference>
<dbReference type="InterPro" id="IPR029016">
    <property type="entry name" value="GAF-like_dom_sf"/>
</dbReference>
<evidence type="ECO:0000313" key="7">
    <source>
        <dbReference type="Proteomes" id="UP001521150"/>
    </source>
</evidence>
<name>A0ABS8ZAS5_9PSEU</name>
<gene>
    <name evidence="6" type="ORF">LWC34_15625</name>
</gene>
<dbReference type="PANTHER" id="PTHR30136">
    <property type="entry name" value="HELIX-TURN-HELIX TRANSCRIPTIONAL REGULATOR, ICLR FAMILY"/>
    <property type="match status" value="1"/>
</dbReference>
<evidence type="ECO:0000256" key="2">
    <source>
        <dbReference type="ARBA" id="ARBA00023125"/>
    </source>
</evidence>
<keyword evidence="7" id="KW-1185">Reference proteome</keyword>
<evidence type="ECO:0000313" key="6">
    <source>
        <dbReference type="EMBL" id="MCE7004254.1"/>
    </source>
</evidence>
<dbReference type="InterPro" id="IPR036390">
    <property type="entry name" value="WH_DNA-bd_sf"/>
</dbReference>
<dbReference type="Pfam" id="PF09339">
    <property type="entry name" value="HTH_IclR"/>
    <property type="match status" value="1"/>
</dbReference>
<proteinExistence type="predicted"/>
<dbReference type="PROSITE" id="PS51078">
    <property type="entry name" value="ICLR_ED"/>
    <property type="match status" value="1"/>
</dbReference>
<accession>A0ABS8ZAS5</accession>